<sequence length="741" mass="84554">MTKKMTWWKLLLWGGWTHRLSVLLSGIFLLQFTIWFGKEDGMWLAETVVIVQLALVVTAVFEHFPRLHWLVRGALELIAIVTINVQVLERYKVIDSMDLQSFFSSQLFLNLYELTPYLWFGLGAWVAYLTVIWFVEVKWRIYLLLIVSVLALCIRDSFSSIYLWPQVAAVVGCGLFLLILSHFSRLRRKDPEAWNRLADYPASIAVPVVSLISLTVFAGVLMPETGPLLTDPYTAWRQFRGEPVNFTTGKGIQVSASVDGYDSSSGYSRSDTMLGGGFQFDYTPVMTIDTTHRGYWRGESRSMYTGRGWDESDSERRGAWSAVRPDFAVTPDPRQAAGKVKTVEVVQTVTLLTDQRYPVLFGAYAMEKMVDINGAKSGFEPLQWNAPQSELRYSERQPYPKTYTVVSQMPVIDEEALRKLPLEASKPDMAEFLQLPDSLPERVRKLAADLTKDATNAYDKAKKLEQYLQTAYPYTNKPDLSKGRSRDFVDRFLFEIKEGYCDYYSSAMVVMARSLGLPARWVKGYASGTSAYEEEMLGMTMDEGLLDPDIGGLYTVRNSDAHSWVELYFAGYGWIPFEPTSGFVLPRAVPETEVAIDTSTVPATPPDSAETDGSLITGKHVGWGAAVLVLLAVLAYLARRFQLIDLIAEWARRRRAQLLKQKIIIECERLLRIFRRYGYVREEHETLREAVRRWTKQSKWMTAELDTILQQFEKAKYGKTDVTEEDWRQTAQSVEKLRSQM</sequence>
<keyword evidence="4" id="KW-1185">Reference proteome</keyword>
<dbReference type="Pfam" id="PF01841">
    <property type="entry name" value="Transglut_core"/>
    <property type="match status" value="1"/>
</dbReference>
<feature type="transmembrane region" description="Helical" evidence="1">
    <location>
        <begin position="204"/>
        <end position="222"/>
    </location>
</feature>
<comment type="caution">
    <text evidence="3">The sequence shown here is derived from an EMBL/GenBank/DDBJ whole genome shotgun (WGS) entry which is preliminary data.</text>
</comment>
<dbReference type="Pfam" id="PF13559">
    <property type="entry name" value="DUF4129"/>
    <property type="match status" value="1"/>
</dbReference>
<dbReference type="InterPro" id="IPR002931">
    <property type="entry name" value="Transglutaminase-like"/>
</dbReference>
<name>A0ABM8VFF5_9BACL</name>
<feature type="transmembrane region" description="Helical" evidence="1">
    <location>
        <begin position="20"/>
        <end position="37"/>
    </location>
</feature>
<dbReference type="SMART" id="SM00460">
    <property type="entry name" value="TGc"/>
    <property type="match status" value="1"/>
</dbReference>
<feature type="domain" description="Transglutaminase-like" evidence="2">
    <location>
        <begin position="493"/>
        <end position="581"/>
    </location>
</feature>
<feature type="transmembrane region" description="Helical" evidence="1">
    <location>
        <begin position="621"/>
        <end position="638"/>
    </location>
</feature>
<gene>
    <name evidence="3" type="ORF">PAECIP111802_02083</name>
</gene>
<dbReference type="RefSeq" id="WP_218098431.1">
    <property type="nucleotide sequence ID" value="NZ_CAJVCE010000005.1"/>
</dbReference>
<dbReference type="EMBL" id="CAJVCE010000005">
    <property type="protein sequence ID" value="CAG7634949.1"/>
    <property type="molecule type" value="Genomic_DNA"/>
</dbReference>
<feature type="transmembrane region" description="Helical" evidence="1">
    <location>
        <begin position="69"/>
        <end position="88"/>
    </location>
</feature>
<keyword evidence="1" id="KW-1133">Transmembrane helix</keyword>
<evidence type="ECO:0000313" key="4">
    <source>
        <dbReference type="Proteomes" id="UP000730618"/>
    </source>
</evidence>
<feature type="transmembrane region" description="Helical" evidence="1">
    <location>
        <begin position="117"/>
        <end position="134"/>
    </location>
</feature>
<evidence type="ECO:0000256" key="1">
    <source>
        <dbReference type="SAM" id="Phobius"/>
    </source>
</evidence>
<accession>A0ABM8VFF5</accession>
<dbReference type="InterPro" id="IPR052901">
    <property type="entry name" value="Bact_TGase-like"/>
</dbReference>
<proteinExistence type="predicted"/>
<dbReference type="PANTHER" id="PTHR42736:SF1">
    <property type="entry name" value="PROTEIN-GLUTAMINE GAMMA-GLUTAMYLTRANSFERASE"/>
    <property type="match status" value="1"/>
</dbReference>
<keyword evidence="1" id="KW-0472">Membrane</keyword>
<feature type="transmembrane region" description="Helical" evidence="1">
    <location>
        <begin position="164"/>
        <end position="183"/>
    </location>
</feature>
<dbReference type="Proteomes" id="UP000730618">
    <property type="component" value="Unassembled WGS sequence"/>
</dbReference>
<evidence type="ECO:0000313" key="3">
    <source>
        <dbReference type="EMBL" id="CAG7634949.1"/>
    </source>
</evidence>
<evidence type="ECO:0000259" key="2">
    <source>
        <dbReference type="SMART" id="SM00460"/>
    </source>
</evidence>
<feature type="transmembrane region" description="Helical" evidence="1">
    <location>
        <begin position="43"/>
        <end position="62"/>
    </location>
</feature>
<keyword evidence="1" id="KW-0812">Transmembrane</keyword>
<organism evidence="3 4">
    <name type="scientific">Paenibacillus allorhizosphaerae</name>
    <dbReference type="NCBI Taxonomy" id="2849866"/>
    <lineage>
        <taxon>Bacteria</taxon>
        <taxon>Bacillati</taxon>
        <taxon>Bacillota</taxon>
        <taxon>Bacilli</taxon>
        <taxon>Bacillales</taxon>
        <taxon>Paenibacillaceae</taxon>
        <taxon>Paenibacillus</taxon>
    </lineage>
</organism>
<dbReference type="InterPro" id="IPR025403">
    <property type="entry name" value="TgpA-like_C"/>
</dbReference>
<protein>
    <recommendedName>
        <fullName evidence="2">Transglutaminase-like domain-containing protein</fullName>
    </recommendedName>
</protein>
<reference evidence="3 4" key="1">
    <citation type="submission" date="2021-06" db="EMBL/GenBank/DDBJ databases">
        <authorList>
            <person name="Criscuolo A."/>
        </authorList>
    </citation>
    <scope>NUCLEOTIDE SEQUENCE [LARGE SCALE GENOMIC DNA]</scope>
    <source>
        <strain evidence="4">CIP 111802</strain>
    </source>
</reference>
<feature type="transmembrane region" description="Helical" evidence="1">
    <location>
        <begin position="141"/>
        <end position="158"/>
    </location>
</feature>
<dbReference type="PANTHER" id="PTHR42736">
    <property type="entry name" value="PROTEIN-GLUTAMINE GAMMA-GLUTAMYLTRANSFERASE"/>
    <property type="match status" value="1"/>
</dbReference>